<sequence>MALARQRLIKGQRHPCFLYADEAQHFVTPSMASLLTEGRKYGLGLVLAHQNLRQIQGSPVEAALLGNAYSRILFRVGDDDARKLAAGLSFFEAHDLQALGRGEAVVRLGSAGNDCNLATRALSVLEAGKAEARCDAVRAASRKRFAAPIARIEPPQRDHEMSVAPHPSDLQIAAVQPVQMPREVKARPAVLSPPTRPEREHLYLQHLIARLGEERGFRAIMEEPVGEGRVDVSLRRDPLAIAIEVSVTTSADHEVENVRKCLTGTYSHVAIIVPHARKRAAIAMRVQQIFPNAGVAIMGPDEIVAFLDQFAPLKTEEKMVRGYKVRVKRNAIPLNDRNVATIVSKIIL</sequence>
<dbReference type="InterPro" id="IPR032689">
    <property type="entry name" value="TraG-D_C"/>
</dbReference>
<name>A0ABT8ZR05_9SPHN</name>
<reference evidence="2" key="1">
    <citation type="submission" date="2023-07" db="EMBL/GenBank/DDBJ databases">
        <title>Bacterial whole genome sequence for Sphingobium sp. HBC34.</title>
        <authorList>
            <person name="Le V."/>
            <person name="Ko S.-R."/>
            <person name="Ahn C.-Y."/>
            <person name="Oh H.-M."/>
        </authorList>
    </citation>
    <scope>NUCLEOTIDE SEQUENCE</scope>
    <source>
        <strain evidence="2">HBC34</strain>
    </source>
</reference>
<protein>
    <submittedName>
        <fullName evidence="2">TraM recognition domain-containing protein</fullName>
    </submittedName>
</protein>
<evidence type="ECO:0000259" key="1">
    <source>
        <dbReference type="Pfam" id="PF12696"/>
    </source>
</evidence>
<accession>A0ABT8ZR05</accession>
<feature type="domain" description="TraD/TraG TraM recognition site" evidence="1">
    <location>
        <begin position="15"/>
        <end position="82"/>
    </location>
</feature>
<dbReference type="SUPFAM" id="SSF52540">
    <property type="entry name" value="P-loop containing nucleoside triphosphate hydrolases"/>
    <property type="match status" value="1"/>
</dbReference>
<evidence type="ECO:0000313" key="2">
    <source>
        <dbReference type="EMBL" id="MDO7836974.1"/>
    </source>
</evidence>
<proteinExistence type="predicted"/>
<gene>
    <name evidence="2" type="ORF">Q4610_18155</name>
</gene>
<evidence type="ECO:0000313" key="3">
    <source>
        <dbReference type="Proteomes" id="UP001176471"/>
    </source>
</evidence>
<organism evidence="2 3">
    <name type="scientific">Sphingobium cyanobacteriorum</name>
    <dbReference type="NCBI Taxonomy" id="3063954"/>
    <lineage>
        <taxon>Bacteria</taxon>
        <taxon>Pseudomonadati</taxon>
        <taxon>Pseudomonadota</taxon>
        <taxon>Alphaproteobacteria</taxon>
        <taxon>Sphingomonadales</taxon>
        <taxon>Sphingomonadaceae</taxon>
        <taxon>Sphingobium</taxon>
    </lineage>
</organism>
<dbReference type="InterPro" id="IPR027417">
    <property type="entry name" value="P-loop_NTPase"/>
</dbReference>
<dbReference type="CDD" id="cd01127">
    <property type="entry name" value="TrwB_TraG_TraD_VirD4"/>
    <property type="match status" value="1"/>
</dbReference>
<dbReference type="EMBL" id="JAUQOM010000013">
    <property type="protein sequence ID" value="MDO7836974.1"/>
    <property type="molecule type" value="Genomic_DNA"/>
</dbReference>
<dbReference type="Pfam" id="PF12696">
    <property type="entry name" value="TraG-D_C"/>
    <property type="match status" value="1"/>
</dbReference>
<dbReference type="Gene3D" id="3.40.50.300">
    <property type="entry name" value="P-loop containing nucleotide triphosphate hydrolases"/>
    <property type="match status" value="1"/>
</dbReference>
<keyword evidence="3" id="KW-1185">Reference proteome</keyword>
<dbReference type="Proteomes" id="UP001176471">
    <property type="component" value="Unassembled WGS sequence"/>
</dbReference>
<comment type="caution">
    <text evidence="2">The sequence shown here is derived from an EMBL/GenBank/DDBJ whole genome shotgun (WGS) entry which is preliminary data.</text>
</comment>